<dbReference type="InterPro" id="IPR011051">
    <property type="entry name" value="RmlC_Cupin_sf"/>
</dbReference>
<dbReference type="InterPro" id="IPR018060">
    <property type="entry name" value="HTH_AraC"/>
</dbReference>
<evidence type="ECO:0000256" key="2">
    <source>
        <dbReference type="ARBA" id="ARBA00023125"/>
    </source>
</evidence>
<dbReference type="InterPro" id="IPR009057">
    <property type="entry name" value="Homeodomain-like_sf"/>
</dbReference>
<dbReference type="PROSITE" id="PS01124">
    <property type="entry name" value="HTH_ARAC_FAMILY_2"/>
    <property type="match status" value="1"/>
</dbReference>
<dbReference type="InterPro" id="IPR014710">
    <property type="entry name" value="RmlC-like_jellyroll"/>
</dbReference>
<dbReference type="GO" id="GO:0003700">
    <property type="term" value="F:DNA-binding transcription factor activity"/>
    <property type="evidence" value="ECO:0007669"/>
    <property type="project" value="InterPro"/>
</dbReference>
<evidence type="ECO:0000313" key="7">
    <source>
        <dbReference type="Proteomes" id="UP000184066"/>
    </source>
</evidence>
<proteinExistence type="predicted"/>
<dbReference type="Gene3D" id="2.60.120.10">
    <property type="entry name" value="Jelly Rolls"/>
    <property type="match status" value="1"/>
</dbReference>
<evidence type="ECO:0000313" key="6">
    <source>
        <dbReference type="EMBL" id="SHN54536.1"/>
    </source>
</evidence>
<dbReference type="AlphaFoldDB" id="A0A1M7S7U5"/>
<feature type="region of interest" description="Disordered" evidence="4">
    <location>
        <begin position="282"/>
        <end position="310"/>
    </location>
</feature>
<dbReference type="Pfam" id="PF12833">
    <property type="entry name" value="HTH_18"/>
    <property type="match status" value="1"/>
</dbReference>
<keyword evidence="1" id="KW-0805">Transcription regulation</keyword>
<evidence type="ECO:0000256" key="3">
    <source>
        <dbReference type="ARBA" id="ARBA00023163"/>
    </source>
</evidence>
<evidence type="ECO:0000256" key="4">
    <source>
        <dbReference type="SAM" id="MobiDB-lite"/>
    </source>
</evidence>
<dbReference type="SMART" id="SM00342">
    <property type="entry name" value="HTH_ARAC"/>
    <property type="match status" value="1"/>
</dbReference>
<feature type="compositionally biased region" description="Basic residues" evidence="4">
    <location>
        <begin position="301"/>
        <end position="310"/>
    </location>
</feature>
<dbReference type="PANTHER" id="PTHR46796">
    <property type="entry name" value="HTH-TYPE TRANSCRIPTIONAL ACTIVATOR RHAS-RELATED"/>
    <property type="match status" value="1"/>
</dbReference>
<feature type="compositionally biased region" description="Gly residues" evidence="4">
    <location>
        <begin position="290"/>
        <end position="299"/>
    </location>
</feature>
<dbReference type="STRING" id="1189325.SAMN04488119_103499"/>
<dbReference type="RefSeq" id="WP_072746131.1">
    <property type="nucleotide sequence ID" value="NZ_FOHL01000003.1"/>
</dbReference>
<dbReference type="SUPFAM" id="SSF46689">
    <property type="entry name" value="Homeodomain-like"/>
    <property type="match status" value="1"/>
</dbReference>
<keyword evidence="7" id="KW-1185">Reference proteome</keyword>
<dbReference type="SUPFAM" id="SSF51182">
    <property type="entry name" value="RmlC-like cupins"/>
    <property type="match status" value="1"/>
</dbReference>
<keyword evidence="2" id="KW-0238">DNA-binding</keyword>
<feature type="domain" description="HTH araC/xylS-type" evidence="5">
    <location>
        <begin position="180"/>
        <end position="286"/>
    </location>
</feature>
<dbReference type="GO" id="GO:0043565">
    <property type="term" value="F:sequence-specific DNA binding"/>
    <property type="evidence" value="ECO:0007669"/>
    <property type="project" value="InterPro"/>
</dbReference>
<reference evidence="6 7" key="1">
    <citation type="submission" date="2016-12" db="EMBL/GenBank/DDBJ databases">
        <authorList>
            <person name="Song W.-J."/>
            <person name="Kurnit D.M."/>
        </authorList>
    </citation>
    <scope>NUCLEOTIDE SEQUENCE [LARGE SCALE GENOMIC DNA]</scope>
    <source>
        <strain evidence="6 7">CGMCC 1.10808</strain>
    </source>
</reference>
<gene>
    <name evidence="6" type="ORF">SAMN05216200_1029</name>
</gene>
<dbReference type="Gene3D" id="1.10.10.60">
    <property type="entry name" value="Homeodomain-like"/>
    <property type="match status" value="1"/>
</dbReference>
<sequence>MEPQIPIFALYGEPDPGDALPEPLHWESISARSRLHGGRIAPHRHAGLSQFFWLSRGGARLLLDGTERRLRAGMAAFVPAPVVHGFAFDPGAEGHVLTMQRADAEAPGLDGPLALRPAPEDAAELEALLALLAAEFAARRPGRDEALRAHGRLVALWFARQASARAPARAAPAADEALVRRFLSLVEARIAHPAEPGRRAAPRVAEAAAALGVSAAHLSRACRRRLGASAQELIHRRLVAEARRRLIFTSMSVAQVGWSLGFGDPAHFSRFFARRAGAPPSALRRAGAAGDDGGAGGIRGARSRRPRPDT</sequence>
<evidence type="ECO:0000256" key="1">
    <source>
        <dbReference type="ARBA" id="ARBA00023015"/>
    </source>
</evidence>
<dbReference type="InterPro" id="IPR047264">
    <property type="entry name" value="Cupin_HpaA-like_N"/>
</dbReference>
<dbReference type="Pfam" id="PF07883">
    <property type="entry name" value="Cupin_2"/>
    <property type="match status" value="1"/>
</dbReference>
<dbReference type="CDD" id="cd06999">
    <property type="entry name" value="cupin_HpaA-like_N"/>
    <property type="match status" value="1"/>
</dbReference>
<evidence type="ECO:0000259" key="5">
    <source>
        <dbReference type="PROSITE" id="PS01124"/>
    </source>
</evidence>
<accession>A0A1M7S7U5</accession>
<dbReference type="EMBL" id="FRDL01000002">
    <property type="protein sequence ID" value="SHN54536.1"/>
    <property type="molecule type" value="Genomic_DNA"/>
</dbReference>
<dbReference type="Proteomes" id="UP000184066">
    <property type="component" value="Unassembled WGS sequence"/>
</dbReference>
<dbReference type="InterPro" id="IPR013096">
    <property type="entry name" value="Cupin_2"/>
</dbReference>
<keyword evidence="3" id="KW-0804">Transcription</keyword>
<name>A0A1M7S7U5_9RHOB</name>
<organism evidence="6 7">
    <name type="scientific">Oceanicella actignis</name>
    <dbReference type="NCBI Taxonomy" id="1189325"/>
    <lineage>
        <taxon>Bacteria</taxon>
        <taxon>Pseudomonadati</taxon>
        <taxon>Pseudomonadota</taxon>
        <taxon>Alphaproteobacteria</taxon>
        <taxon>Rhodobacterales</taxon>
        <taxon>Paracoccaceae</taxon>
        <taxon>Oceanicella</taxon>
    </lineage>
</organism>
<protein>
    <submittedName>
        <fullName evidence="6">AraC family transcriptional regulator, transcriptional activator of pobA</fullName>
    </submittedName>
</protein>
<dbReference type="InterPro" id="IPR050204">
    <property type="entry name" value="AraC_XylS_family_regulators"/>
</dbReference>